<comment type="caution">
    <text evidence="7">The sequence shown here is derived from an EMBL/GenBank/DDBJ whole genome shotgun (WGS) entry which is preliminary data.</text>
</comment>
<feature type="transmembrane region" description="Helical" evidence="6">
    <location>
        <begin position="92"/>
        <end position="111"/>
    </location>
</feature>
<feature type="transmembrane region" description="Helical" evidence="6">
    <location>
        <begin position="399"/>
        <end position="416"/>
    </location>
</feature>
<proteinExistence type="predicted"/>
<feature type="transmembrane region" description="Helical" evidence="6">
    <location>
        <begin position="296"/>
        <end position="319"/>
    </location>
</feature>
<dbReference type="OrthoDB" id="9768783at2"/>
<dbReference type="Pfam" id="PF11700">
    <property type="entry name" value="ATG22"/>
    <property type="match status" value="1"/>
</dbReference>
<keyword evidence="5 6" id="KW-0472">Membrane</keyword>
<evidence type="ECO:0000256" key="3">
    <source>
        <dbReference type="ARBA" id="ARBA00022692"/>
    </source>
</evidence>
<dbReference type="InterPro" id="IPR050495">
    <property type="entry name" value="ATG22/LtaA_families"/>
</dbReference>
<evidence type="ECO:0000256" key="6">
    <source>
        <dbReference type="SAM" id="Phobius"/>
    </source>
</evidence>
<feature type="transmembrane region" description="Helical" evidence="6">
    <location>
        <begin position="436"/>
        <end position="454"/>
    </location>
</feature>
<keyword evidence="8" id="KW-1185">Reference proteome</keyword>
<keyword evidence="3 6" id="KW-0812">Transmembrane</keyword>
<keyword evidence="4 6" id="KW-1133">Transmembrane helix</keyword>
<feature type="transmembrane region" description="Helical" evidence="6">
    <location>
        <begin position="144"/>
        <end position="163"/>
    </location>
</feature>
<feature type="transmembrane region" description="Helical" evidence="6">
    <location>
        <begin position="42"/>
        <end position="65"/>
    </location>
</feature>
<dbReference type="RefSeq" id="WP_119379083.1">
    <property type="nucleotide sequence ID" value="NZ_QWGB01000005.1"/>
</dbReference>
<evidence type="ECO:0000313" key="8">
    <source>
        <dbReference type="Proteomes" id="UP000265431"/>
    </source>
</evidence>
<name>A0A399R095_9PROT</name>
<dbReference type="Proteomes" id="UP000265431">
    <property type="component" value="Unassembled WGS sequence"/>
</dbReference>
<feature type="transmembrane region" description="Helical" evidence="6">
    <location>
        <begin position="466"/>
        <end position="485"/>
    </location>
</feature>
<dbReference type="PANTHER" id="PTHR23519:SF1">
    <property type="entry name" value="AUTOPHAGY-RELATED PROTEIN 22"/>
    <property type="match status" value="1"/>
</dbReference>
<protein>
    <recommendedName>
        <fullName evidence="9">MFS transporter</fullName>
    </recommendedName>
</protein>
<dbReference type="AlphaFoldDB" id="A0A399R095"/>
<reference evidence="7 8" key="1">
    <citation type="submission" date="2018-08" db="EMBL/GenBank/DDBJ databases">
        <title>Henriciella mobilis sp. nov., isolated from seawater.</title>
        <authorList>
            <person name="Cheng H."/>
            <person name="Wu Y.-H."/>
            <person name="Xu X.-W."/>
            <person name="Guo L.-L."/>
        </authorList>
    </citation>
    <scope>NUCLEOTIDE SEQUENCE [LARGE SCALE GENOMIC DNA]</scope>
    <source>
        <strain evidence="7 8">CCUG66934</strain>
    </source>
</reference>
<dbReference type="EMBL" id="QWGB01000005">
    <property type="protein sequence ID" value="RIJ23894.1"/>
    <property type="molecule type" value="Genomic_DNA"/>
</dbReference>
<feature type="transmembrane region" description="Helical" evidence="6">
    <location>
        <begin position="357"/>
        <end position="379"/>
    </location>
</feature>
<feature type="transmembrane region" description="Helical" evidence="6">
    <location>
        <begin position="120"/>
        <end position="138"/>
    </location>
</feature>
<dbReference type="SUPFAM" id="SSF103473">
    <property type="entry name" value="MFS general substrate transporter"/>
    <property type="match status" value="1"/>
</dbReference>
<dbReference type="InterPro" id="IPR036259">
    <property type="entry name" value="MFS_trans_sf"/>
</dbReference>
<feature type="transmembrane region" description="Helical" evidence="6">
    <location>
        <begin position="184"/>
        <end position="214"/>
    </location>
</feature>
<evidence type="ECO:0000256" key="5">
    <source>
        <dbReference type="ARBA" id="ARBA00023136"/>
    </source>
</evidence>
<accession>A0A399R095</accession>
<evidence type="ECO:0000256" key="1">
    <source>
        <dbReference type="ARBA" id="ARBA00004127"/>
    </source>
</evidence>
<evidence type="ECO:0000256" key="4">
    <source>
        <dbReference type="ARBA" id="ARBA00022989"/>
    </source>
</evidence>
<comment type="subcellular location">
    <subcellularLocation>
        <location evidence="1">Endomembrane system</location>
        <topology evidence="1">Multi-pass membrane protein</topology>
    </subcellularLocation>
</comment>
<evidence type="ECO:0000256" key="2">
    <source>
        <dbReference type="ARBA" id="ARBA00022448"/>
    </source>
</evidence>
<dbReference type="PANTHER" id="PTHR23519">
    <property type="entry name" value="AUTOPHAGY-RELATED PROTEIN 22"/>
    <property type="match status" value="1"/>
</dbReference>
<evidence type="ECO:0000313" key="7">
    <source>
        <dbReference type="EMBL" id="RIJ23894.1"/>
    </source>
</evidence>
<dbReference type="GO" id="GO:0012505">
    <property type="term" value="C:endomembrane system"/>
    <property type="evidence" value="ECO:0007669"/>
    <property type="project" value="UniProtKB-SubCell"/>
</dbReference>
<evidence type="ECO:0008006" key="9">
    <source>
        <dbReference type="Google" id="ProtNLM"/>
    </source>
</evidence>
<feature type="transmembrane region" description="Helical" evidence="6">
    <location>
        <begin position="234"/>
        <end position="253"/>
    </location>
</feature>
<sequence length="497" mass="52771">MSSQATPPPAETLVAEPRLDLGGALDRRGFAWAIFEWARNPYYILVIIYLFAPYFAGIIGANLIASGAVDGLDGPAQRAAANAEGQATISSLVKYAGFIAAFTAPFLGAALDRGGRRKPLLVVFLGLIAVMSFSLWWVKPDGSGMPIWMGMSALVLAALGYTYSEVTHNSMLNVNGRASALPAISGLGLALGNLAGAILMLFIVLSFAMPALVGWPFDAPLFGINVANGEHQRLVGPICAIWLVIFSIPFFLYSDDGGTRGANWTKAAKNGAAGIFRTMRNASDNKEILKYLAARMLYADGMQALLALGGVFIGLYLEWNVVELSAYAILASFFAFGGGIVGGWLDGLVGPKRALMIEITGMIATLAFQLSITPNSILYGLVPGFEIWDGPIFNTLSDVVYLSTAVFIAVTATASISSSRSMLVHLAPSDRVGEFFGLYAIAGTVTVWLGPLLVELFTKWSGDQRVGMSAIGLLFVLGLMVLTTVHSPHHPAVDKDS</sequence>
<gene>
    <name evidence="7" type="ORF">D1224_06485</name>
</gene>
<dbReference type="InterPro" id="IPR024671">
    <property type="entry name" value="Atg22-like"/>
</dbReference>
<dbReference type="Gene3D" id="1.20.1250.20">
    <property type="entry name" value="MFS general substrate transporter like domains"/>
    <property type="match status" value="1"/>
</dbReference>
<keyword evidence="2" id="KW-0813">Transport</keyword>
<organism evidence="7 8">
    <name type="scientific">Henriciella barbarensis</name>
    <dbReference type="NCBI Taxonomy" id="86342"/>
    <lineage>
        <taxon>Bacteria</taxon>
        <taxon>Pseudomonadati</taxon>
        <taxon>Pseudomonadota</taxon>
        <taxon>Alphaproteobacteria</taxon>
        <taxon>Hyphomonadales</taxon>
        <taxon>Hyphomonadaceae</taxon>
        <taxon>Henriciella</taxon>
    </lineage>
</organism>
<feature type="transmembrane region" description="Helical" evidence="6">
    <location>
        <begin position="325"/>
        <end position="345"/>
    </location>
</feature>